<evidence type="ECO:0000313" key="5">
    <source>
        <dbReference type="Proteomes" id="UP000594637"/>
    </source>
</evidence>
<feature type="domain" description="Leucine rich repeat variant" evidence="3">
    <location>
        <begin position="20"/>
        <end position="77"/>
    </location>
</feature>
<keyword evidence="5" id="KW-1185">Reference proteome</keyword>
<gene>
    <name evidence="4" type="ORF">ID810_06830</name>
</gene>
<evidence type="ECO:0000256" key="2">
    <source>
        <dbReference type="SAM" id="Phobius"/>
    </source>
</evidence>
<evidence type="ECO:0000256" key="1">
    <source>
        <dbReference type="SAM" id="MobiDB-lite"/>
    </source>
</evidence>
<dbReference type="Proteomes" id="UP000594637">
    <property type="component" value="Chromosome"/>
</dbReference>
<dbReference type="Pfam" id="PF25591">
    <property type="entry name" value="LRV_2"/>
    <property type="match status" value="1"/>
</dbReference>
<dbReference type="EMBL" id="CP063989">
    <property type="protein sequence ID" value="QPL04524.1"/>
    <property type="molecule type" value="Genomic_DNA"/>
</dbReference>
<sequence length="565" mass="60357">MSTPPLPPSPHQPQTGPDPDLLAALSPSTPPSEQQRIAGERPDLHAVLAANPGTYPELLEWLRESHDPAVQAALLNRSDAQPDAAAPAPLPPTGLTTGSAPVATSAPVVSSAPVVGSPPSAGYPQYNAPILGSYPQVPSAGAPGLPAAPRRRRHAPLLIGAAVVVLALVGAGWGVWALLGRGGASSSAAETLQDVSSDWTEGSHKIWKLDVDDAAIAVNGNQMIVGSYNRSHNLTRVTAYDISGSEPEEQWEVKVDQEYGNLSYWGDWIRVGDNQLLKASDGTSVEADWDEDDHLSFIGTYAWHCDTRDHCTGWSASDPTTPLWEQEVDGSADWGYGDVAYYGWAVHDGALVTLVAKDTAIRLEDGTLTELDIDNDEQVVPLADGWLVIDNDDEEMRVLSPSGEQIDAFEGTFPDFDEERYATTFDSPRITVAQARAYVVDKDLSSSAITSRYDPDKDKRDDGCAITLTIGERTIVPSLEDGECVSAENSWYSLSSDDSLLMAVTGHPAQTNVSMGLVGMWSMADGKPVHFAGSDLGEQLMWLATPSLVIAYDDGQVTAYAPGKK</sequence>
<feature type="transmembrane region" description="Helical" evidence="2">
    <location>
        <begin position="157"/>
        <end position="179"/>
    </location>
</feature>
<feature type="compositionally biased region" description="Pro residues" evidence="1">
    <location>
        <begin position="1"/>
        <end position="11"/>
    </location>
</feature>
<protein>
    <recommendedName>
        <fullName evidence="3">Leucine rich repeat variant domain-containing protein</fullName>
    </recommendedName>
</protein>
<reference evidence="4 5" key="1">
    <citation type="submission" date="2020-11" db="EMBL/GenBank/DDBJ databases">
        <title>Actinomyces sp. ZJ750.</title>
        <authorList>
            <person name="Zhou J."/>
        </authorList>
    </citation>
    <scope>NUCLEOTIDE SEQUENCE [LARGE SCALE GENOMIC DNA]</scope>
    <source>
        <strain evidence="4 5">ZJ750</strain>
    </source>
</reference>
<feature type="region of interest" description="Disordered" evidence="1">
    <location>
        <begin position="1"/>
        <end position="41"/>
    </location>
</feature>
<dbReference type="KEGG" id="arep:ID810_06830"/>
<keyword evidence="2" id="KW-1133">Transmembrane helix</keyword>
<evidence type="ECO:0000313" key="4">
    <source>
        <dbReference type="EMBL" id="QPL04524.1"/>
    </source>
</evidence>
<accession>A0A7T0PVB6</accession>
<name>A0A7T0PVB6_9ACTO</name>
<keyword evidence="2" id="KW-0812">Transmembrane</keyword>
<evidence type="ECO:0000259" key="3">
    <source>
        <dbReference type="Pfam" id="PF25591"/>
    </source>
</evidence>
<dbReference type="InterPro" id="IPR057893">
    <property type="entry name" value="LRV_2"/>
</dbReference>
<keyword evidence="2" id="KW-0472">Membrane</keyword>
<dbReference type="AlphaFoldDB" id="A0A7T0PVB6"/>
<organism evidence="4 5">
    <name type="scientific">Actinomyces respiraculi</name>
    <dbReference type="NCBI Taxonomy" id="2744574"/>
    <lineage>
        <taxon>Bacteria</taxon>
        <taxon>Bacillati</taxon>
        <taxon>Actinomycetota</taxon>
        <taxon>Actinomycetes</taxon>
        <taxon>Actinomycetales</taxon>
        <taxon>Actinomycetaceae</taxon>
        <taxon>Actinomyces</taxon>
    </lineage>
</organism>
<proteinExistence type="predicted"/>
<feature type="region of interest" description="Disordered" evidence="1">
    <location>
        <begin position="79"/>
        <end position="99"/>
    </location>
</feature>
<dbReference type="RefSeq" id="WP_166854883.1">
    <property type="nucleotide sequence ID" value="NZ_CP063989.1"/>
</dbReference>